<dbReference type="RefSeq" id="WP_187634039.1">
    <property type="nucleotide sequence ID" value="NZ_VZQQ01000007.1"/>
</dbReference>
<keyword evidence="2 5" id="KW-0812">Transmembrane</keyword>
<accession>A0ABR7PKQ6</accession>
<feature type="transmembrane region" description="Helical" evidence="5">
    <location>
        <begin position="62"/>
        <end position="80"/>
    </location>
</feature>
<dbReference type="PANTHER" id="PTHR43847">
    <property type="entry name" value="BLL3993 PROTEIN"/>
    <property type="match status" value="1"/>
</dbReference>
<evidence type="ECO:0000256" key="4">
    <source>
        <dbReference type="ARBA" id="ARBA00023136"/>
    </source>
</evidence>
<sequence length="202" mass="23087">MQLATEIVVRTLTAVVLSLFVVSTARQYLMDPSRITLIFFALSGVLTVGLAIVSRVPRERDWNPVSLAITLFGTFYYLAIRTEPGIRLVPEFYAVAIQLLGVVIQVYAKCSLRRSFGLLPANRGVIVIGPYRVVRHPMYLGYFVTDAGFLLANFGHWNVLVIFIQWTLQIGRIMQEERLLAKDDTYRKYMSRVRYRLAFGLF</sequence>
<comment type="subcellular location">
    <subcellularLocation>
        <location evidence="1">Membrane</location>
        <topology evidence="1">Multi-pass membrane protein</topology>
    </subcellularLocation>
</comment>
<dbReference type="EMBL" id="VZQQ01000007">
    <property type="protein sequence ID" value="MBC8746939.1"/>
    <property type="molecule type" value="Genomic_DNA"/>
</dbReference>
<feature type="transmembrane region" description="Helical" evidence="5">
    <location>
        <begin position="139"/>
        <end position="164"/>
    </location>
</feature>
<evidence type="ECO:0000256" key="1">
    <source>
        <dbReference type="ARBA" id="ARBA00004141"/>
    </source>
</evidence>
<evidence type="ECO:0000256" key="3">
    <source>
        <dbReference type="ARBA" id="ARBA00022989"/>
    </source>
</evidence>
<evidence type="ECO:0000256" key="5">
    <source>
        <dbReference type="SAM" id="Phobius"/>
    </source>
</evidence>
<feature type="transmembrane region" description="Helical" evidence="5">
    <location>
        <begin position="35"/>
        <end position="53"/>
    </location>
</feature>
<comment type="caution">
    <text evidence="6">The sequence shown here is derived from an EMBL/GenBank/DDBJ whole genome shotgun (WGS) entry which is preliminary data.</text>
</comment>
<dbReference type="InterPro" id="IPR052527">
    <property type="entry name" value="Metal_cation-efflux_comp"/>
</dbReference>
<organism evidence="6 7">
    <name type="scientific">Paraburkholderia podalyriae</name>
    <dbReference type="NCBI Taxonomy" id="1938811"/>
    <lineage>
        <taxon>Bacteria</taxon>
        <taxon>Pseudomonadati</taxon>
        <taxon>Pseudomonadota</taxon>
        <taxon>Betaproteobacteria</taxon>
        <taxon>Burkholderiales</taxon>
        <taxon>Burkholderiaceae</taxon>
        <taxon>Paraburkholderia</taxon>
    </lineage>
</organism>
<gene>
    <name evidence="6" type="ORF">F6X42_10015</name>
</gene>
<dbReference type="Pfam" id="PF04140">
    <property type="entry name" value="ICMT"/>
    <property type="match status" value="1"/>
</dbReference>
<name>A0ABR7PKQ6_9BURK</name>
<dbReference type="PANTHER" id="PTHR43847:SF1">
    <property type="entry name" value="BLL3993 PROTEIN"/>
    <property type="match status" value="1"/>
</dbReference>
<keyword evidence="3 5" id="KW-1133">Transmembrane helix</keyword>
<proteinExistence type="predicted"/>
<dbReference type="Gene3D" id="1.20.120.1630">
    <property type="match status" value="1"/>
</dbReference>
<evidence type="ECO:0000256" key="2">
    <source>
        <dbReference type="ARBA" id="ARBA00022692"/>
    </source>
</evidence>
<dbReference type="Proteomes" id="UP000736373">
    <property type="component" value="Unassembled WGS sequence"/>
</dbReference>
<evidence type="ECO:0000313" key="6">
    <source>
        <dbReference type="EMBL" id="MBC8746939.1"/>
    </source>
</evidence>
<dbReference type="InterPro" id="IPR007269">
    <property type="entry name" value="ICMT_MeTrfase"/>
</dbReference>
<evidence type="ECO:0000313" key="7">
    <source>
        <dbReference type="Proteomes" id="UP000736373"/>
    </source>
</evidence>
<feature type="transmembrane region" description="Helical" evidence="5">
    <location>
        <begin position="7"/>
        <end position="29"/>
    </location>
</feature>
<protein>
    <submittedName>
        <fullName evidence="6">Isoprenylcysteine carboxylmethyltransferase family protein</fullName>
    </submittedName>
</protein>
<keyword evidence="4 5" id="KW-0472">Membrane</keyword>
<keyword evidence="7" id="KW-1185">Reference proteome</keyword>
<reference evidence="6 7" key="1">
    <citation type="submission" date="2019-09" db="EMBL/GenBank/DDBJ databases">
        <title>Paraburkholderia podalyriae sp. nov., A South African Podalyria-associated rhizobium.</title>
        <authorList>
            <person name="Mavima L."/>
            <person name="Beukes C.W."/>
            <person name="Palmer M."/>
            <person name="De Meyer S.E."/>
            <person name="James E.K."/>
            <person name="Maluk M."/>
            <person name="Avontuur J.R."/>
            <person name="Chan W.Y."/>
            <person name="Venter S.N."/>
            <person name="Steenkamp E.T."/>
        </authorList>
    </citation>
    <scope>NUCLEOTIDE SEQUENCE [LARGE SCALE GENOMIC DNA]</scope>
    <source>
        <strain evidence="6 7">WC7.3b</strain>
    </source>
</reference>